<name>A0A5E4EUP7_PRUDU</name>
<dbReference type="InterPro" id="IPR058580">
    <property type="entry name" value="DUF2828"/>
</dbReference>
<dbReference type="PANTHER" id="PTHR31373:SF17">
    <property type="entry name" value="OS06G0652100 PROTEIN"/>
    <property type="match status" value="1"/>
</dbReference>
<dbReference type="AlphaFoldDB" id="A0A5E4EUP7"/>
<sequence>MEKEEAFVLSLSPNNIPLADPKPQTLYTPSKEEDSVFLVAHFNNNNISPTLHFPILSSYAWSHNPLTTLKLICNLRDCSNDLGKSDEEAFYAAAFWLHQNHPKTLACNVASIAGEFSQSVALMHDLVEILYRLLQGQDVRRRREKEKAAAGGNHNNNSISRRRDGPRNCHSWGHKNSGGDGDGC</sequence>
<dbReference type="Gramene" id="VVA19487">
    <property type="protein sequence ID" value="VVA19487"/>
    <property type="gene ID" value="Prudul26B022415"/>
</dbReference>
<dbReference type="InParanoid" id="A0A5E4EUP7"/>
<feature type="region of interest" description="Disordered" evidence="1">
    <location>
        <begin position="142"/>
        <end position="184"/>
    </location>
</feature>
<dbReference type="EMBL" id="CABIKO010000037">
    <property type="protein sequence ID" value="VVA19487.1"/>
    <property type="molecule type" value="Genomic_DNA"/>
</dbReference>
<accession>A0A5E4EUP7</accession>
<proteinExistence type="predicted"/>
<gene>
    <name evidence="3" type="ORF">ALMOND_2B022415</name>
</gene>
<reference evidence="4" key="1">
    <citation type="journal article" date="2020" name="Plant J.">
        <title>Transposons played a major role in the diversification between the closely related almond and peach genomes: results from the almond genome sequence.</title>
        <authorList>
            <person name="Alioto T."/>
            <person name="Alexiou K.G."/>
            <person name="Bardil A."/>
            <person name="Barteri F."/>
            <person name="Castanera R."/>
            <person name="Cruz F."/>
            <person name="Dhingra A."/>
            <person name="Duval H."/>
            <person name="Fernandez I Marti A."/>
            <person name="Frias L."/>
            <person name="Galan B."/>
            <person name="Garcia J.L."/>
            <person name="Howad W."/>
            <person name="Gomez-Garrido J."/>
            <person name="Gut M."/>
            <person name="Julca I."/>
            <person name="Morata J."/>
            <person name="Puigdomenech P."/>
            <person name="Ribeca P."/>
            <person name="Rubio Cabetas M.J."/>
            <person name="Vlasova A."/>
            <person name="Wirthensohn M."/>
            <person name="Garcia-Mas J."/>
            <person name="Gabaldon T."/>
            <person name="Casacuberta J.M."/>
            <person name="Arus P."/>
        </authorList>
    </citation>
    <scope>NUCLEOTIDE SEQUENCE [LARGE SCALE GENOMIC DNA]</scope>
    <source>
        <strain evidence="4">cv. Texas</strain>
    </source>
</reference>
<evidence type="ECO:0000259" key="2">
    <source>
        <dbReference type="Pfam" id="PF11443"/>
    </source>
</evidence>
<dbReference type="Pfam" id="PF11443">
    <property type="entry name" value="DUF2828"/>
    <property type="match status" value="1"/>
</dbReference>
<protein>
    <submittedName>
        <fullName evidence="3">PREDICTED: LOW QUALITY PROTEIN</fullName>
    </submittedName>
</protein>
<dbReference type="InterPro" id="IPR011205">
    <property type="entry name" value="UCP015417_vWA"/>
</dbReference>
<evidence type="ECO:0000256" key="1">
    <source>
        <dbReference type="SAM" id="MobiDB-lite"/>
    </source>
</evidence>
<dbReference type="Proteomes" id="UP000327085">
    <property type="component" value="Chromosome 5"/>
</dbReference>
<evidence type="ECO:0000313" key="4">
    <source>
        <dbReference type="Proteomes" id="UP000327085"/>
    </source>
</evidence>
<feature type="domain" description="DUF2828" evidence="2">
    <location>
        <begin position="54"/>
        <end position="160"/>
    </location>
</feature>
<dbReference type="PANTHER" id="PTHR31373">
    <property type="entry name" value="OS06G0652100 PROTEIN"/>
    <property type="match status" value="1"/>
</dbReference>
<organism evidence="3 4">
    <name type="scientific">Prunus dulcis</name>
    <name type="common">Almond</name>
    <name type="synonym">Amygdalus dulcis</name>
    <dbReference type="NCBI Taxonomy" id="3755"/>
    <lineage>
        <taxon>Eukaryota</taxon>
        <taxon>Viridiplantae</taxon>
        <taxon>Streptophyta</taxon>
        <taxon>Embryophyta</taxon>
        <taxon>Tracheophyta</taxon>
        <taxon>Spermatophyta</taxon>
        <taxon>Magnoliopsida</taxon>
        <taxon>eudicotyledons</taxon>
        <taxon>Gunneridae</taxon>
        <taxon>Pentapetalae</taxon>
        <taxon>rosids</taxon>
        <taxon>fabids</taxon>
        <taxon>Rosales</taxon>
        <taxon>Rosaceae</taxon>
        <taxon>Amygdaloideae</taxon>
        <taxon>Amygdaleae</taxon>
        <taxon>Prunus</taxon>
    </lineage>
</organism>
<evidence type="ECO:0000313" key="3">
    <source>
        <dbReference type="EMBL" id="VVA19487.1"/>
    </source>
</evidence>